<dbReference type="GO" id="GO:0006886">
    <property type="term" value="P:intracellular protein transport"/>
    <property type="evidence" value="ECO:0007669"/>
    <property type="project" value="InterPro"/>
</dbReference>
<dbReference type="EMBL" id="BSXN01000766">
    <property type="protein sequence ID" value="GME69745.1"/>
    <property type="molecule type" value="Genomic_DNA"/>
</dbReference>
<dbReference type="SUPFAM" id="SSF47157">
    <property type="entry name" value="Mitochondrial import receptor subunit Tom20"/>
    <property type="match status" value="1"/>
</dbReference>
<dbReference type="GO" id="GO:0016031">
    <property type="term" value="P:tRNA import into mitochondrion"/>
    <property type="evidence" value="ECO:0007669"/>
    <property type="project" value="TreeGrafter"/>
</dbReference>
<evidence type="ECO:0000256" key="1">
    <source>
        <dbReference type="ARBA" id="ARBA00004572"/>
    </source>
</evidence>
<dbReference type="OrthoDB" id="2154253at2759"/>
<keyword evidence="3" id="KW-0813">Transport</keyword>
<evidence type="ECO:0000256" key="8">
    <source>
        <dbReference type="ARBA" id="ARBA00023128"/>
    </source>
</evidence>
<evidence type="ECO:0000256" key="4">
    <source>
        <dbReference type="ARBA" id="ARBA00022692"/>
    </source>
</evidence>
<dbReference type="GO" id="GO:0030150">
    <property type="term" value="P:protein import into mitochondrial matrix"/>
    <property type="evidence" value="ECO:0007669"/>
    <property type="project" value="TreeGrafter"/>
</dbReference>
<keyword evidence="7" id="KW-1133">Transmembrane helix</keyword>
<dbReference type="GO" id="GO:0006605">
    <property type="term" value="P:protein targeting"/>
    <property type="evidence" value="ECO:0007669"/>
    <property type="project" value="InterPro"/>
</dbReference>
<evidence type="ECO:0000256" key="2">
    <source>
        <dbReference type="ARBA" id="ARBA00005792"/>
    </source>
</evidence>
<evidence type="ECO:0000256" key="6">
    <source>
        <dbReference type="ARBA" id="ARBA00022927"/>
    </source>
</evidence>
<dbReference type="GO" id="GO:0030943">
    <property type="term" value="F:mitochondrion targeting sequence binding"/>
    <property type="evidence" value="ECO:0007669"/>
    <property type="project" value="TreeGrafter"/>
</dbReference>
<dbReference type="PANTHER" id="PTHR12430">
    <property type="entry name" value="MITOCHONDRIAL IMPORT RECEPTOR SUBUNIT TOM20"/>
    <property type="match status" value="1"/>
</dbReference>
<protein>
    <submittedName>
        <fullName evidence="11">Unnamed protein product</fullName>
    </submittedName>
</protein>
<evidence type="ECO:0000256" key="5">
    <source>
        <dbReference type="ARBA" id="ARBA00022787"/>
    </source>
</evidence>
<proteinExistence type="inferred from homology"/>
<dbReference type="GO" id="GO:0005742">
    <property type="term" value="C:mitochondrial outer membrane translocase complex"/>
    <property type="evidence" value="ECO:0007669"/>
    <property type="project" value="UniProtKB-UniRule"/>
</dbReference>
<organism evidence="11 12">
    <name type="scientific">Candida boidinii</name>
    <name type="common">Yeast</name>
    <dbReference type="NCBI Taxonomy" id="5477"/>
    <lineage>
        <taxon>Eukaryota</taxon>
        <taxon>Fungi</taxon>
        <taxon>Dikarya</taxon>
        <taxon>Ascomycota</taxon>
        <taxon>Saccharomycotina</taxon>
        <taxon>Pichiomycetes</taxon>
        <taxon>Pichiales</taxon>
        <taxon>Pichiaceae</taxon>
        <taxon>Ogataea</taxon>
        <taxon>Ogataea/Candida clade</taxon>
    </lineage>
</organism>
<keyword evidence="8 10" id="KW-0496">Mitochondrion</keyword>
<evidence type="ECO:0000256" key="3">
    <source>
        <dbReference type="ARBA" id="ARBA00022448"/>
    </source>
</evidence>
<keyword evidence="9 10" id="KW-0472">Membrane</keyword>
<dbReference type="GO" id="GO:0008320">
    <property type="term" value="F:protein transmembrane transporter activity"/>
    <property type="evidence" value="ECO:0007669"/>
    <property type="project" value="TreeGrafter"/>
</dbReference>
<evidence type="ECO:0000256" key="9">
    <source>
        <dbReference type="ARBA" id="ARBA00023136"/>
    </source>
</evidence>
<dbReference type="AlphaFoldDB" id="A0A9W6SYB5"/>
<dbReference type="PANTHER" id="PTHR12430:SF0">
    <property type="entry name" value="TRANSLOCASE OF OUTER MITOCHONDRIAL MEMBRANE 20"/>
    <property type="match status" value="1"/>
</dbReference>
<dbReference type="PRINTS" id="PR00351">
    <property type="entry name" value="OM20RECEPTOR"/>
</dbReference>
<evidence type="ECO:0000256" key="10">
    <source>
        <dbReference type="PIRNR" id="PIRNR037707"/>
    </source>
</evidence>
<evidence type="ECO:0000313" key="11">
    <source>
        <dbReference type="EMBL" id="GME69745.1"/>
    </source>
</evidence>
<sequence>MSKSFTFTALALTASALGYCFYFDYQRRHNPEFRKSIAKANRKANKAAEKAKTFLFDDLKQKLNESLDSDPIPTDLKQKEEYFLQQVSIGEKVAAIPGKEVDAAIYFYKGLAVYPNPTGLLEIYQRTVPQHIYDLVVMLTAIQPPQSISSIIGDSVSLVE</sequence>
<dbReference type="Gene3D" id="1.20.960.10">
    <property type="entry name" value="Mitochondrial outer membrane translocase complex, subunit Tom20 domain"/>
    <property type="match status" value="1"/>
</dbReference>
<name>A0A9W6SYB5_CANBO</name>
<dbReference type="InterPro" id="IPR023392">
    <property type="entry name" value="Tom20_dom_sf"/>
</dbReference>
<keyword evidence="12" id="KW-1185">Reference proteome</keyword>
<gene>
    <name evidence="11" type="ORF">Cboi02_000253000</name>
</gene>
<dbReference type="InterPro" id="IPR002056">
    <property type="entry name" value="MAS20"/>
</dbReference>
<dbReference type="Pfam" id="PF02064">
    <property type="entry name" value="MAS20"/>
    <property type="match status" value="1"/>
</dbReference>
<keyword evidence="6" id="KW-0653">Protein transport</keyword>
<accession>A0A9W6SYB5</accession>
<keyword evidence="5 10" id="KW-1000">Mitochondrion outer membrane</keyword>
<dbReference type="Proteomes" id="UP001165120">
    <property type="component" value="Unassembled WGS sequence"/>
</dbReference>
<evidence type="ECO:0000313" key="12">
    <source>
        <dbReference type="Proteomes" id="UP001165120"/>
    </source>
</evidence>
<keyword evidence="4" id="KW-0812">Transmembrane</keyword>
<comment type="similarity">
    <text evidence="2 10">Belongs to the Tom20 family.</text>
</comment>
<comment type="caution">
    <text evidence="11">The sequence shown here is derived from an EMBL/GenBank/DDBJ whole genome shotgun (WGS) entry which is preliminary data.</text>
</comment>
<dbReference type="PIRSF" id="PIRSF037707">
    <property type="entry name" value="MAS20_rcpt"/>
    <property type="match status" value="1"/>
</dbReference>
<reference evidence="11" key="1">
    <citation type="submission" date="2023-04" db="EMBL/GenBank/DDBJ databases">
        <title>Candida boidinii NBRC 10035.</title>
        <authorList>
            <person name="Ichikawa N."/>
            <person name="Sato H."/>
            <person name="Tonouchi N."/>
        </authorList>
    </citation>
    <scope>NUCLEOTIDE SEQUENCE</scope>
    <source>
        <strain evidence="11">NBRC 10035</strain>
    </source>
</reference>
<evidence type="ECO:0000256" key="7">
    <source>
        <dbReference type="ARBA" id="ARBA00022989"/>
    </source>
</evidence>
<comment type="subcellular location">
    <subcellularLocation>
        <location evidence="1">Mitochondrion outer membrane</location>
        <topology evidence="1">Single-pass membrane protein</topology>
    </subcellularLocation>
</comment>